<dbReference type="PANTHER" id="PTHR10509:SF14">
    <property type="entry name" value="CAFFEOYL-COA O-METHYLTRANSFERASE 3-RELATED"/>
    <property type="match status" value="1"/>
</dbReference>
<keyword evidence="2 4" id="KW-0808">Transferase</keyword>
<dbReference type="Proteomes" id="UP000245624">
    <property type="component" value="Unassembled WGS sequence"/>
</dbReference>
<accession>A0A317L2G6</accession>
<dbReference type="Gene3D" id="3.40.50.150">
    <property type="entry name" value="Vaccinia Virus protein VP39"/>
    <property type="match status" value="1"/>
</dbReference>
<evidence type="ECO:0000256" key="2">
    <source>
        <dbReference type="ARBA" id="ARBA00022679"/>
    </source>
</evidence>
<dbReference type="OrthoDB" id="9799672at2"/>
<evidence type="ECO:0000256" key="3">
    <source>
        <dbReference type="ARBA" id="ARBA00022691"/>
    </source>
</evidence>
<proteinExistence type="predicted"/>
<reference evidence="4 5" key="1">
    <citation type="submission" date="2018-05" db="EMBL/GenBank/DDBJ databases">
        <title>Genomic analysis of Gracilibacillus dipsosauri DD1 reveals novel features of a salt-tolerant amylase.</title>
        <authorList>
            <person name="Deutch C.E."/>
            <person name="Yang S."/>
        </authorList>
    </citation>
    <scope>NUCLEOTIDE SEQUENCE [LARGE SCALE GENOMIC DNA]</scope>
    <source>
        <strain evidence="4 5">DD1</strain>
    </source>
</reference>
<dbReference type="PANTHER" id="PTHR10509">
    <property type="entry name" value="O-METHYLTRANSFERASE-RELATED"/>
    <property type="match status" value="1"/>
</dbReference>
<keyword evidence="1 4" id="KW-0489">Methyltransferase</keyword>
<dbReference type="EMBL" id="QGTD01000008">
    <property type="protein sequence ID" value="PWU69088.1"/>
    <property type="molecule type" value="Genomic_DNA"/>
</dbReference>
<sequence>MDQISMDFLVQLLRIKNAKKILEIGTAIGYSALQMSQVSNEIQVVTVERDVNMFERALSNIEKLKKQKQIHPIFGDALKVQQEVEERAPYDLLFIDAAKGQYQKFFELYEPMLKEDGLIVTDNVLFRGLVADSTDASKRLQKLSEKIDQYNQWLIHHPDYVTTIVPIGDGVALSVPKRNIGV</sequence>
<keyword evidence="5" id="KW-1185">Reference proteome</keyword>
<keyword evidence="3" id="KW-0949">S-adenosyl-L-methionine</keyword>
<dbReference type="GO" id="GO:0008757">
    <property type="term" value="F:S-adenosylmethionine-dependent methyltransferase activity"/>
    <property type="evidence" value="ECO:0007669"/>
    <property type="project" value="TreeGrafter"/>
</dbReference>
<dbReference type="GO" id="GO:0032259">
    <property type="term" value="P:methylation"/>
    <property type="evidence" value="ECO:0007669"/>
    <property type="project" value="UniProtKB-KW"/>
</dbReference>
<dbReference type="CDD" id="cd02440">
    <property type="entry name" value="AdoMet_MTases"/>
    <property type="match status" value="1"/>
</dbReference>
<dbReference type="GO" id="GO:0008171">
    <property type="term" value="F:O-methyltransferase activity"/>
    <property type="evidence" value="ECO:0007669"/>
    <property type="project" value="InterPro"/>
</dbReference>
<dbReference type="InterPro" id="IPR029063">
    <property type="entry name" value="SAM-dependent_MTases_sf"/>
</dbReference>
<comment type="caution">
    <text evidence="4">The sequence shown here is derived from an EMBL/GenBank/DDBJ whole genome shotgun (WGS) entry which is preliminary data.</text>
</comment>
<dbReference type="PROSITE" id="PS51682">
    <property type="entry name" value="SAM_OMT_I"/>
    <property type="match status" value="1"/>
</dbReference>
<evidence type="ECO:0000256" key="1">
    <source>
        <dbReference type="ARBA" id="ARBA00022603"/>
    </source>
</evidence>
<evidence type="ECO:0000313" key="4">
    <source>
        <dbReference type="EMBL" id="PWU69088.1"/>
    </source>
</evidence>
<evidence type="ECO:0000313" key="5">
    <source>
        <dbReference type="Proteomes" id="UP000245624"/>
    </source>
</evidence>
<dbReference type="InterPro" id="IPR050362">
    <property type="entry name" value="Cation-dep_OMT"/>
</dbReference>
<gene>
    <name evidence="4" type="ORF">DLJ74_08060</name>
</gene>
<dbReference type="InterPro" id="IPR002935">
    <property type="entry name" value="SAM_O-MeTrfase"/>
</dbReference>
<dbReference type="SUPFAM" id="SSF53335">
    <property type="entry name" value="S-adenosyl-L-methionine-dependent methyltransferases"/>
    <property type="match status" value="1"/>
</dbReference>
<organism evidence="4 5">
    <name type="scientific">Gracilibacillus dipsosauri</name>
    <dbReference type="NCBI Taxonomy" id="178340"/>
    <lineage>
        <taxon>Bacteria</taxon>
        <taxon>Bacillati</taxon>
        <taxon>Bacillota</taxon>
        <taxon>Bacilli</taxon>
        <taxon>Bacillales</taxon>
        <taxon>Bacillaceae</taxon>
        <taxon>Gracilibacillus</taxon>
    </lineage>
</organism>
<dbReference type="Pfam" id="PF01596">
    <property type="entry name" value="Methyltransf_3"/>
    <property type="match status" value="1"/>
</dbReference>
<name>A0A317L2G6_9BACI</name>
<dbReference type="AlphaFoldDB" id="A0A317L2G6"/>
<protein>
    <submittedName>
        <fullName evidence="4">SAM-dependent methyltransferase</fullName>
    </submittedName>
</protein>